<evidence type="ECO:0000313" key="1">
    <source>
        <dbReference type="EMBL" id="ARF12004.1"/>
    </source>
</evidence>
<reference evidence="1" key="1">
    <citation type="journal article" date="2017" name="Science">
        <title>Giant viruses with an expanded complement of translation system components.</title>
        <authorList>
            <person name="Schulz F."/>
            <person name="Yutin N."/>
            <person name="Ivanova N.N."/>
            <person name="Ortega D.R."/>
            <person name="Lee T.K."/>
            <person name="Vierheilig J."/>
            <person name="Daims H."/>
            <person name="Horn M."/>
            <person name="Wagner M."/>
            <person name="Jensen G.J."/>
            <person name="Kyrpides N.C."/>
            <person name="Koonin E.V."/>
            <person name="Woyke T."/>
        </authorList>
    </citation>
    <scope>NUCLEOTIDE SEQUENCE</scope>
    <source>
        <strain evidence="1">KNV1</strain>
    </source>
</reference>
<name>A0A1V0SK56_9VIRU</name>
<organism evidence="1">
    <name type="scientific">Klosneuvirus KNV1</name>
    <dbReference type="NCBI Taxonomy" id="1977640"/>
    <lineage>
        <taxon>Viruses</taxon>
        <taxon>Varidnaviria</taxon>
        <taxon>Bamfordvirae</taxon>
        <taxon>Nucleocytoviricota</taxon>
        <taxon>Megaviricetes</taxon>
        <taxon>Imitervirales</taxon>
        <taxon>Mimiviridae</taxon>
        <taxon>Klosneuvirinae</taxon>
        <taxon>Klosneuvirus</taxon>
    </lineage>
</organism>
<proteinExistence type="predicted"/>
<dbReference type="EMBL" id="KY684110">
    <property type="protein sequence ID" value="ARF12004.1"/>
    <property type="molecule type" value="Genomic_DNA"/>
</dbReference>
<gene>
    <name evidence="1" type="ORF">Klosneuvirus_3_139</name>
</gene>
<protein>
    <submittedName>
        <fullName evidence="1">Uncharacterized protein</fullName>
    </submittedName>
</protein>
<sequence length="91" mass="10712">MEDLFALFEGRARLSSKPEDDKPYTFIAFMPNHGLKENGEIRRDVRGTFGFTGNGMYFQGWINFNRDQLALLRQFRLKHKHEGKLQVTTFK</sequence>
<accession>A0A1V0SK56</accession>